<sequence>MCCRGTFGRFPGFSRSSAELLGDENHMMAQRSCLLQQSKRREGQMQEKPAEWDATNVAGSSRYALCSERGWT</sequence>
<dbReference type="EMBL" id="KN833807">
    <property type="protein sequence ID" value="KIK18377.1"/>
    <property type="molecule type" value="Genomic_DNA"/>
</dbReference>
<evidence type="ECO:0000313" key="1">
    <source>
        <dbReference type="EMBL" id="KIK18377.1"/>
    </source>
</evidence>
<evidence type="ECO:0000313" key="2">
    <source>
        <dbReference type="Proteomes" id="UP000054018"/>
    </source>
</evidence>
<gene>
    <name evidence="1" type="ORF">PISMIDRAFT_684276</name>
</gene>
<dbReference type="Proteomes" id="UP000054018">
    <property type="component" value="Unassembled WGS sequence"/>
</dbReference>
<reference evidence="1 2" key="1">
    <citation type="submission" date="2014-04" db="EMBL/GenBank/DDBJ databases">
        <authorList>
            <consortium name="DOE Joint Genome Institute"/>
            <person name="Kuo A."/>
            <person name="Kohler A."/>
            <person name="Costa M.D."/>
            <person name="Nagy L.G."/>
            <person name="Floudas D."/>
            <person name="Copeland A."/>
            <person name="Barry K.W."/>
            <person name="Cichocki N."/>
            <person name="Veneault-Fourrey C."/>
            <person name="LaButti K."/>
            <person name="Lindquist E.A."/>
            <person name="Lipzen A."/>
            <person name="Lundell T."/>
            <person name="Morin E."/>
            <person name="Murat C."/>
            <person name="Sun H."/>
            <person name="Tunlid A."/>
            <person name="Henrissat B."/>
            <person name="Grigoriev I.V."/>
            <person name="Hibbett D.S."/>
            <person name="Martin F."/>
            <person name="Nordberg H.P."/>
            <person name="Cantor M.N."/>
            <person name="Hua S.X."/>
        </authorList>
    </citation>
    <scope>NUCLEOTIDE SEQUENCE [LARGE SCALE GENOMIC DNA]</scope>
    <source>
        <strain evidence="1 2">441</strain>
    </source>
</reference>
<reference evidence="2" key="2">
    <citation type="submission" date="2015-01" db="EMBL/GenBank/DDBJ databases">
        <title>Evolutionary Origins and Diversification of the Mycorrhizal Mutualists.</title>
        <authorList>
            <consortium name="DOE Joint Genome Institute"/>
            <consortium name="Mycorrhizal Genomics Consortium"/>
            <person name="Kohler A."/>
            <person name="Kuo A."/>
            <person name="Nagy L.G."/>
            <person name="Floudas D."/>
            <person name="Copeland A."/>
            <person name="Barry K.W."/>
            <person name="Cichocki N."/>
            <person name="Veneault-Fourrey C."/>
            <person name="LaButti K."/>
            <person name="Lindquist E.A."/>
            <person name="Lipzen A."/>
            <person name="Lundell T."/>
            <person name="Morin E."/>
            <person name="Murat C."/>
            <person name="Riley R."/>
            <person name="Ohm R."/>
            <person name="Sun H."/>
            <person name="Tunlid A."/>
            <person name="Henrissat B."/>
            <person name="Grigoriev I.V."/>
            <person name="Hibbett D.S."/>
            <person name="Martin F."/>
        </authorList>
    </citation>
    <scope>NUCLEOTIDE SEQUENCE [LARGE SCALE GENOMIC DNA]</scope>
    <source>
        <strain evidence="2">441</strain>
    </source>
</reference>
<dbReference type="AlphaFoldDB" id="A0A0C9Z7K4"/>
<name>A0A0C9Z7K4_9AGAM</name>
<organism evidence="1 2">
    <name type="scientific">Pisolithus microcarpus 441</name>
    <dbReference type="NCBI Taxonomy" id="765257"/>
    <lineage>
        <taxon>Eukaryota</taxon>
        <taxon>Fungi</taxon>
        <taxon>Dikarya</taxon>
        <taxon>Basidiomycota</taxon>
        <taxon>Agaricomycotina</taxon>
        <taxon>Agaricomycetes</taxon>
        <taxon>Agaricomycetidae</taxon>
        <taxon>Boletales</taxon>
        <taxon>Sclerodermatineae</taxon>
        <taxon>Pisolithaceae</taxon>
        <taxon>Pisolithus</taxon>
    </lineage>
</organism>
<keyword evidence="2" id="KW-1185">Reference proteome</keyword>
<proteinExistence type="predicted"/>
<dbReference type="HOGENOM" id="CLU_2723128_0_0_1"/>
<protein>
    <submittedName>
        <fullName evidence="1">Uncharacterized protein</fullName>
    </submittedName>
</protein>
<accession>A0A0C9Z7K4</accession>